<name>A0ABN6Z0D5_9BACE</name>
<dbReference type="EMBL" id="AP028055">
    <property type="protein sequence ID" value="BEG98058.1"/>
    <property type="molecule type" value="Genomic_DNA"/>
</dbReference>
<dbReference type="InterPro" id="IPR027823">
    <property type="entry name" value="DUF4468"/>
</dbReference>
<evidence type="ECO:0000259" key="1">
    <source>
        <dbReference type="Pfam" id="PF14730"/>
    </source>
</evidence>
<dbReference type="RefSeq" id="WP_353332678.1">
    <property type="nucleotide sequence ID" value="NZ_AP028055.1"/>
</dbReference>
<feature type="domain" description="DUF4468" evidence="1">
    <location>
        <begin position="47"/>
        <end position="131"/>
    </location>
</feature>
<evidence type="ECO:0000313" key="3">
    <source>
        <dbReference type="Proteomes" id="UP001496674"/>
    </source>
</evidence>
<dbReference type="Proteomes" id="UP001496674">
    <property type="component" value="Chromosome"/>
</dbReference>
<protein>
    <recommendedName>
        <fullName evidence="1">DUF4468 domain-containing protein</fullName>
    </recommendedName>
</protein>
<organism evidence="2 3">
    <name type="scientific">Bacteroides sedimenti</name>
    <dbReference type="NCBI Taxonomy" id="2136147"/>
    <lineage>
        <taxon>Bacteria</taxon>
        <taxon>Pseudomonadati</taxon>
        <taxon>Bacteroidota</taxon>
        <taxon>Bacteroidia</taxon>
        <taxon>Bacteroidales</taxon>
        <taxon>Bacteroidaceae</taxon>
        <taxon>Bacteroides</taxon>
    </lineage>
</organism>
<dbReference type="Gene3D" id="3.30.530.80">
    <property type="match status" value="1"/>
</dbReference>
<gene>
    <name evidence="2" type="ORF">BSYN_03230</name>
</gene>
<proteinExistence type="predicted"/>
<accession>A0ABN6Z0D5</accession>
<reference evidence="2 3" key="1">
    <citation type="submission" date="2023-04" db="EMBL/GenBank/DDBJ databases">
        <title>Draft genome sequence of acteroides sedimenti strain YN3PY1.</title>
        <authorList>
            <person name="Yoshida N."/>
        </authorList>
    </citation>
    <scope>NUCLEOTIDE SEQUENCE [LARGE SCALE GENOMIC DNA]</scope>
    <source>
        <strain evidence="2 3">YN3PY1</strain>
    </source>
</reference>
<sequence>MKRVLFLLSLFSAITCLGQTKEDLFYLIDKIPVDKAGNIDFCITDSVSKTSHMSLYEKAVEAITYYFKETPPPSVPLGDKKGNTIIYRGKFGRYYRTGKVFSSTPHTYIYHFTLRIECIGNKYKIEINDIEESDNENNTTLKDMLDKSFYNNTRLASNSIKNRYDSIYFIYNYVNDKLRSISNFMKAAEKKSGKYNKKKIVPAEQH</sequence>
<dbReference type="Pfam" id="PF14730">
    <property type="entry name" value="DUF4468"/>
    <property type="match status" value="1"/>
</dbReference>
<evidence type="ECO:0000313" key="2">
    <source>
        <dbReference type="EMBL" id="BEG98058.1"/>
    </source>
</evidence>
<keyword evidence="3" id="KW-1185">Reference proteome</keyword>